<protein>
    <submittedName>
        <fullName evidence="2">Uncharacterized protein</fullName>
    </submittedName>
</protein>
<dbReference type="EMBL" id="SPLM01000078">
    <property type="protein sequence ID" value="TMW61006.1"/>
    <property type="molecule type" value="Genomic_DNA"/>
</dbReference>
<keyword evidence="3" id="KW-1185">Reference proteome</keyword>
<evidence type="ECO:0000313" key="2">
    <source>
        <dbReference type="EMBL" id="TMW61006.1"/>
    </source>
</evidence>
<evidence type="ECO:0000313" key="3">
    <source>
        <dbReference type="Proteomes" id="UP000794436"/>
    </source>
</evidence>
<feature type="region of interest" description="Disordered" evidence="1">
    <location>
        <begin position="624"/>
        <end position="655"/>
    </location>
</feature>
<accession>A0A8K1FFX0</accession>
<sequence>MWLNGSPSRVNVILPRIMREEIETQRKITRQAQREFNALRVQLSKKREELELVKRHLQAFAVEGMASPKKKPISGDDQPQQQTPVERLKDEIQRMDAYKKKLRHMRDRLARHAHFIQANMELLDAKRVSTRREHVLLQDKVAQERNLCTELELKRTALQEERVMHALHSRQLLDSLREEIASRSLLSQQRDEADRRRDEMLRLVDSRSSDAVQPMSRKNSDAGSAAPRVTGRRDSFRVLLQDTPAALAPSFTMDSTDESPRKATASSHRLHFLRHHPSVGWNLSSGESLSVMYYRETYFQVYETQYARILTETGESDLTIVLQRYRTFHEDHKRLIQIDQELTKEQDRLEARRQQQQTHLQRLRLSGIAEVEKRKKIRDFFEQMHHIKSTGKTLAKDAFLELLKMFAYVQQGIFNIVELFKCLDERAVPPVPVLSTGSTCSSHGILGTSHAEIEWLAALVCYGLQVARVHPSAYTRFTSEEIERLARVDPALGVTASTVGGNEGVVAKPPWLTDHLQAGEIAVESDDDEDDDEDEEESGERERIKLNEVETLQQVELLFRTLDTKQAIASSDLMGLPPLRMSSSNVTRLSKEDKLAAVHAFFKQKRLREKQEEQQQRELLSFLAETTRKTSPAKTPRASPPPSSGSQHMSPTPGHASIVMAQRPATANAKSALASAVLSSLGGRGIQRKRSNAVSFTLPLPKATPSSSSSTDKHPRPVSHTPPMHQLVQRAPQSRKRG</sequence>
<dbReference type="AlphaFoldDB" id="A0A8K1FFX0"/>
<feature type="region of interest" description="Disordered" evidence="1">
    <location>
        <begin position="203"/>
        <end position="230"/>
    </location>
</feature>
<organism evidence="2 3">
    <name type="scientific">Pythium oligandrum</name>
    <name type="common">Mycoparasitic fungus</name>
    <dbReference type="NCBI Taxonomy" id="41045"/>
    <lineage>
        <taxon>Eukaryota</taxon>
        <taxon>Sar</taxon>
        <taxon>Stramenopiles</taxon>
        <taxon>Oomycota</taxon>
        <taxon>Peronosporomycetes</taxon>
        <taxon>Pythiales</taxon>
        <taxon>Pythiaceae</taxon>
        <taxon>Pythium</taxon>
    </lineage>
</organism>
<feature type="region of interest" description="Disordered" evidence="1">
    <location>
        <begin position="680"/>
        <end position="738"/>
    </location>
</feature>
<dbReference type="Proteomes" id="UP000794436">
    <property type="component" value="Unassembled WGS sequence"/>
</dbReference>
<feature type="region of interest" description="Disordered" evidence="1">
    <location>
        <begin position="520"/>
        <end position="541"/>
    </location>
</feature>
<reference evidence="2" key="1">
    <citation type="submission" date="2019-03" db="EMBL/GenBank/DDBJ databases">
        <title>Long read genome sequence of the mycoparasitic Pythium oligandrum ATCC 38472 isolated from sugarbeet rhizosphere.</title>
        <authorList>
            <person name="Gaulin E."/>
        </authorList>
    </citation>
    <scope>NUCLEOTIDE SEQUENCE</scope>
    <source>
        <strain evidence="2">ATCC 38472_TT</strain>
    </source>
</reference>
<dbReference type="OrthoDB" id="168396at2759"/>
<proteinExistence type="predicted"/>
<evidence type="ECO:0000256" key="1">
    <source>
        <dbReference type="SAM" id="MobiDB-lite"/>
    </source>
</evidence>
<comment type="caution">
    <text evidence="2">The sequence shown here is derived from an EMBL/GenBank/DDBJ whole genome shotgun (WGS) entry which is preliminary data.</text>
</comment>
<feature type="compositionally biased region" description="Acidic residues" evidence="1">
    <location>
        <begin position="523"/>
        <end position="539"/>
    </location>
</feature>
<gene>
    <name evidence="2" type="ORF">Poli38472_014467</name>
</gene>
<name>A0A8K1FFX0_PYTOL</name>
<feature type="region of interest" description="Disordered" evidence="1">
    <location>
        <begin position="65"/>
        <end position="85"/>
    </location>
</feature>